<feature type="transmembrane region" description="Helical" evidence="10">
    <location>
        <begin position="29"/>
        <end position="49"/>
    </location>
</feature>
<organism evidence="11 12">
    <name type="scientific">Nocardioides glacieisoli</name>
    <dbReference type="NCBI Taxonomy" id="1168730"/>
    <lineage>
        <taxon>Bacteria</taxon>
        <taxon>Bacillati</taxon>
        <taxon>Actinomycetota</taxon>
        <taxon>Actinomycetes</taxon>
        <taxon>Propionibacteriales</taxon>
        <taxon>Nocardioidaceae</taxon>
        <taxon>Nocardioides</taxon>
    </lineage>
</organism>
<comment type="function">
    <text evidence="9 10">Fluoride-specific ion channel. Important for reducing fluoride concentration in the cell, thus reducing its toxicity.</text>
</comment>
<keyword evidence="10" id="KW-0479">Metal-binding</keyword>
<comment type="caution">
    <text evidence="11">The sequence shown here is derived from an EMBL/GenBank/DDBJ whole genome shotgun (WGS) entry which is preliminary data.</text>
</comment>
<dbReference type="GO" id="GO:0140114">
    <property type="term" value="P:cellular detoxification of fluoride"/>
    <property type="evidence" value="ECO:0007669"/>
    <property type="project" value="UniProtKB-UniRule"/>
</dbReference>
<comment type="subcellular location">
    <subcellularLocation>
        <location evidence="1 10">Cell membrane</location>
        <topology evidence="1 10">Multi-pass membrane protein</topology>
    </subcellularLocation>
</comment>
<keyword evidence="5 10" id="KW-0472">Membrane</keyword>
<evidence type="ECO:0000256" key="9">
    <source>
        <dbReference type="ARBA" id="ARBA00049940"/>
    </source>
</evidence>
<accession>A0A4Q2RWE5</accession>
<dbReference type="PANTHER" id="PTHR28259">
    <property type="entry name" value="FLUORIDE EXPORT PROTEIN 1-RELATED"/>
    <property type="match status" value="1"/>
</dbReference>
<evidence type="ECO:0000256" key="7">
    <source>
        <dbReference type="ARBA" id="ARBA00035120"/>
    </source>
</evidence>
<evidence type="ECO:0000256" key="10">
    <source>
        <dbReference type="HAMAP-Rule" id="MF_00454"/>
    </source>
</evidence>
<reference evidence="11 12" key="1">
    <citation type="submission" date="2019-01" db="EMBL/GenBank/DDBJ databases">
        <title>Novel species of Nocardioides.</title>
        <authorList>
            <person name="Liu Q."/>
            <person name="Xin Y.-H."/>
        </authorList>
    </citation>
    <scope>NUCLEOTIDE SEQUENCE [LARGE SCALE GENOMIC DNA]</scope>
    <source>
        <strain evidence="11 12">HLT3-15</strain>
    </source>
</reference>
<evidence type="ECO:0000256" key="6">
    <source>
        <dbReference type="ARBA" id="ARBA00023303"/>
    </source>
</evidence>
<keyword evidence="4 10" id="KW-1133">Transmembrane helix</keyword>
<evidence type="ECO:0000256" key="5">
    <source>
        <dbReference type="ARBA" id="ARBA00023136"/>
    </source>
</evidence>
<keyword evidence="10" id="KW-0813">Transport</keyword>
<evidence type="ECO:0000256" key="2">
    <source>
        <dbReference type="ARBA" id="ARBA00022475"/>
    </source>
</evidence>
<dbReference type="GO" id="GO:0005886">
    <property type="term" value="C:plasma membrane"/>
    <property type="evidence" value="ECO:0007669"/>
    <property type="project" value="UniProtKB-SubCell"/>
</dbReference>
<comment type="similarity">
    <text evidence="7 10">Belongs to the fluoride channel Fluc/FEX (TC 1.A.43) family.</text>
</comment>
<dbReference type="AlphaFoldDB" id="A0A4Q2RWE5"/>
<keyword evidence="12" id="KW-1185">Reference proteome</keyword>
<dbReference type="HAMAP" id="MF_00454">
    <property type="entry name" value="FluC"/>
    <property type="match status" value="1"/>
</dbReference>
<dbReference type="InterPro" id="IPR003691">
    <property type="entry name" value="FluC"/>
</dbReference>
<evidence type="ECO:0000256" key="4">
    <source>
        <dbReference type="ARBA" id="ARBA00022989"/>
    </source>
</evidence>
<dbReference type="EMBL" id="SDWS01000002">
    <property type="protein sequence ID" value="RYB92275.1"/>
    <property type="molecule type" value="Genomic_DNA"/>
</dbReference>
<dbReference type="PANTHER" id="PTHR28259:SF1">
    <property type="entry name" value="FLUORIDE EXPORT PROTEIN 1-RELATED"/>
    <property type="match status" value="1"/>
</dbReference>
<dbReference type="RefSeq" id="WP_129473881.1">
    <property type="nucleotide sequence ID" value="NZ_SDWS01000002.1"/>
</dbReference>
<gene>
    <name evidence="10" type="primary">fluC</name>
    <name evidence="10" type="synonym">crcB</name>
    <name evidence="11" type="ORF">EUA06_04760</name>
</gene>
<comment type="activity regulation">
    <text evidence="10">Na(+) is not transported, but it plays an essential structural role and its presence is essential for fluoride channel function.</text>
</comment>
<keyword evidence="10" id="KW-0915">Sodium</keyword>
<protein>
    <recommendedName>
        <fullName evidence="10">Fluoride-specific ion channel FluC</fullName>
    </recommendedName>
</protein>
<evidence type="ECO:0000256" key="1">
    <source>
        <dbReference type="ARBA" id="ARBA00004651"/>
    </source>
</evidence>
<comment type="catalytic activity">
    <reaction evidence="8">
        <text>fluoride(in) = fluoride(out)</text>
        <dbReference type="Rhea" id="RHEA:76159"/>
        <dbReference type="ChEBI" id="CHEBI:17051"/>
    </reaction>
    <physiologicalReaction direction="left-to-right" evidence="8">
        <dbReference type="Rhea" id="RHEA:76160"/>
    </physiologicalReaction>
</comment>
<keyword evidence="2 10" id="KW-1003">Cell membrane</keyword>
<feature type="transmembrane region" description="Helical" evidence="10">
    <location>
        <begin position="87"/>
        <end position="107"/>
    </location>
</feature>
<dbReference type="GO" id="GO:0046872">
    <property type="term" value="F:metal ion binding"/>
    <property type="evidence" value="ECO:0007669"/>
    <property type="project" value="UniProtKB-KW"/>
</dbReference>
<dbReference type="Pfam" id="PF02537">
    <property type="entry name" value="CRCB"/>
    <property type="match status" value="1"/>
</dbReference>
<evidence type="ECO:0000256" key="8">
    <source>
        <dbReference type="ARBA" id="ARBA00035585"/>
    </source>
</evidence>
<evidence type="ECO:0000313" key="11">
    <source>
        <dbReference type="EMBL" id="RYB92275.1"/>
    </source>
</evidence>
<evidence type="ECO:0000313" key="12">
    <source>
        <dbReference type="Proteomes" id="UP000291838"/>
    </source>
</evidence>
<evidence type="ECO:0000256" key="3">
    <source>
        <dbReference type="ARBA" id="ARBA00022692"/>
    </source>
</evidence>
<keyword evidence="6 10" id="KW-0407">Ion channel</keyword>
<dbReference type="Proteomes" id="UP000291838">
    <property type="component" value="Unassembled WGS sequence"/>
</dbReference>
<dbReference type="OrthoDB" id="5148600at2"/>
<keyword evidence="3 10" id="KW-0812">Transmembrane</keyword>
<keyword evidence="10" id="KW-0406">Ion transport</keyword>
<dbReference type="GO" id="GO:0062054">
    <property type="term" value="F:fluoride channel activity"/>
    <property type="evidence" value="ECO:0007669"/>
    <property type="project" value="UniProtKB-UniRule"/>
</dbReference>
<feature type="binding site" evidence="10">
    <location>
        <position position="65"/>
    </location>
    <ligand>
        <name>Na(+)</name>
        <dbReference type="ChEBI" id="CHEBI:29101"/>
        <note>structural</note>
    </ligand>
</feature>
<name>A0A4Q2RWE5_9ACTN</name>
<proteinExistence type="inferred from homology"/>
<feature type="transmembrane region" description="Helical" evidence="10">
    <location>
        <begin position="56"/>
        <end position="75"/>
    </location>
</feature>
<sequence length="111" mass="11091">MSALLVALGAAVGAPLRFALSRALDGRFPMGMLLVNVLGSGLFGVFAAMSLGDAGWALLGTGFCGGFTSFSTFAVQSVERPARPATTYVVATVMLSVGACAGGWSLVSALG</sequence>
<feature type="binding site" evidence="10">
    <location>
        <position position="68"/>
    </location>
    <ligand>
        <name>Na(+)</name>
        <dbReference type="ChEBI" id="CHEBI:29101"/>
        <note>structural</note>
    </ligand>
</feature>